<gene>
    <name evidence="9" type="ORF">KUF71_004648</name>
</gene>
<reference evidence="9" key="1">
    <citation type="submission" date="2021-07" db="EMBL/GenBank/DDBJ databases">
        <authorList>
            <person name="Catto M.A."/>
            <person name="Jacobson A."/>
            <person name="Kennedy G."/>
            <person name="Labadie P."/>
            <person name="Hunt B.G."/>
            <person name="Srinivasan R."/>
        </authorList>
    </citation>
    <scope>NUCLEOTIDE SEQUENCE</scope>
    <source>
        <strain evidence="9">PL_HMW_Pooled</strain>
        <tissue evidence="9">Head</tissue>
    </source>
</reference>
<feature type="compositionally biased region" description="Pro residues" evidence="7">
    <location>
        <begin position="313"/>
        <end position="325"/>
    </location>
</feature>
<dbReference type="Proteomes" id="UP001219518">
    <property type="component" value="Unassembled WGS sequence"/>
</dbReference>
<dbReference type="Gene3D" id="1.20.5.170">
    <property type="match status" value="1"/>
</dbReference>
<evidence type="ECO:0000313" key="10">
    <source>
        <dbReference type="Proteomes" id="UP001219518"/>
    </source>
</evidence>
<feature type="domain" description="BZIP" evidence="8">
    <location>
        <begin position="203"/>
        <end position="266"/>
    </location>
</feature>
<dbReference type="PROSITE" id="PS50217">
    <property type="entry name" value="BZIP"/>
    <property type="match status" value="1"/>
</dbReference>
<feature type="compositionally biased region" description="Polar residues" evidence="7">
    <location>
        <begin position="371"/>
        <end position="392"/>
    </location>
</feature>
<protein>
    <submittedName>
        <fullName evidence="9">Proto-oncogene c-Fos</fullName>
    </submittedName>
</protein>
<keyword evidence="5" id="KW-0804">Transcription</keyword>
<evidence type="ECO:0000256" key="4">
    <source>
        <dbReference type="ARBA" id="ARBA00023159"/>
    </source>
</evidence>
<dbReference type="AlphaFoldDB" id="A0AAE1HY97"/>
<keyword evidence="2" id="KW-0805">Transcription regulation</keyword>
<evidence type="ECO:0000259" key="8">
    <source>
        <dbReference type="PROSITE" id="PS50217"/>
    </source>
</evidence>
<dbReference type="InterPro" id="IPR046347">
    <property type="entry name" value="bZIP_sf"/>
</dbReference>
<keyword evidence="3" id="KW-0238">DNA-binding</keyword>
<keyword evidence="4" id="KW-0010">Activator</keyword>
<dbReference type="GO" id="GO:0005634">
    <property type="term" value="C:nucleus"/>
    <property type="evidence" value="ECO:0007669"/>
    <property type="project" value="TreeGrafter"/>
</dbReference>
<evidence type="ECO:0000256" key="2">
    <source>
        <dbReference type="ARBA" id="ARBA00023015"/>
    </source>
</evidence>
<comment type="caution">
    <text evidence="9">The sequence shown here is derived from an EMBL/GenBank/DDBJ whole genome shotgun (WGS) entry which is preliminary data.</text>
</comment>
<dbReference type="CDD" id="cd14721">
    <property type="entry name" value="bZIP_Fos"/>
    <property type="match status" value="1"/>
</dbReference>
<dbReference type="PRINTS" id="PR00042">
    <property type="entry name" value="LEUZIPPRFOS"/>
</dbReference>
<keyword evidence="10" id="KW-1185">Reference proteome</keyword>
<dbReference type="PANTHER" id="PTHR23351">
    <property type="entry name" value="FOS TRANSCRIPTION FACTOR-RELATED"/>
    <property type="match status" value="1"/>
</dbReference>
<dbReference type="SUPFAM" id="SSF57959">
    <property type="entry name" value="Leucine zipper domain"/>
    <property type="match status" value="1"/>
</dbReference>
<dbReference type="EMBL" id="JAHWGI010001409">
    <property type="protein sequence ID" value="KAK3930077.1"/>
    <property type="molecule type" value="Genomic_DNA"/>
</dbReference>
<comment type="subunit">
    <text evidence="6">Homodimer. Heterodimer with Jra. The kay-Jra heterodimer binds more stably to the AP-1 site than either of the two proteins alone.</text>
</comment>
<evidence type="ECO:0000256" key="7">
    <source>
        <dbReference type="SAM" id="MobiDB-lite"/>
    </source>
</evidence>
<evidence type="ECO:0000256" key="3">
    <source>
        <dbReference type="ARBA" id="ARBA00023125"/>
    </source>
</evidence>
<dbReference type="GO" id="GO:0000981">
    <property type="term" value="F:DNA-binding transcription factor activity, RNA polymerase II-specific"/>
    <property type="evidence" value="ECO:0007669"/>
    <property type="project" value="TreeGrafter"/>
</dbReference>
<sequence length="398" mass="42631">MYSHPQPYSYPPPPPSKPICTDYNMDYAVDLPSVLMQELCQQYLPLDNISLGMHGLPTGVQTTTTPTLTLTPTTLRTLAHTVDMMSMMEDEQPTYHNEAGFVPPIVNSSSATYMVDSKAWQGGSVTTMPAGASASNPGGVGAMVSAASTTASSLAPSHPVPAVSPCPSSNSPTPSVNPGPGPARRGVGGRRPNKAKGISPEEEERRQVRRERNKAAAARCRKKRMDHTNALIIETEGLEKKKQGLQVEISNLKMQVDELQYILETHVCRRPSRPEPCSSPPDIKPPVPMLFEVKEEPSVEDQPPAKRPHLSMPAPPPAQSKPPRPTSLHLRASEIAGISISTPSTGMNLNFDSLMEGGTGLTPVSGPLVPSCSSQQRNQNSVDLSSPDSNIGNKLVSL</sequence>
<feature type="region of interest" description="Disordered" evidence="7">
    <location>
        <begin position="295"/>
        <end position="326"/>
    </location>
</feature>
<comment type="similarity">
    <text evidence="1">Belongs to the bZIP family. Fos subfamily.</text>
</comment>
<evidence type="ECO:0000256" key="5">
    <source>
        <dbReference type="ARBA" id="ARBA00023163"/>
    </source>
</evidence>
<dbReference type="PANTHER" id="PTHR23351:SF56">
    <property type="entry name" value="KAYAK"/>
    <property type="match status" value="1"/>
</dbReference>
<dbReference type="InterPro" id="IPR004827">
    <property type="entry name" value="bZIP"/>
</dbReference>
<reference evidence="9" key="2">
    <citation type="journal article" date="2023" name="BMC Genomics">
        <title>Pest status, molecular evolution, and epigenetic factors derived from the genome assembly of Frankliniella fusca, a thysanopteran phytovirus vector.</title>
        <authorList>
            <person name="Catto M.A."/>
            <person name="Labadie P.E."/>
            <person name="Jacobson A.L."/>
            <person name="Kennedy G.G."/>
            <person name="Srinivasan R."/>
            <person name="Hunt B.G."/>
        </authorList>
    </citation>
    <scope>NUCLEOTIDE SEQUENCE</scope>
    <source>
        <strain evidence="9">PL_HMW_Pooled</strain>
    </source>
</reference>
<dbReference type="GO" id="GO:0000978">
    <property type="term" value="F:RNA polymerase II cis-regulatory region sequence-specific DNA binding"/>
    <property type="evidence" value="ECO:0007669"/>
    <property type="project" value="TreeGrafter"/>
</dbReference>
<evidence type="ECO:0000256" key="6">
    <source>
        <dbReference type="ARBA" id="ARBA00044005"/>
    </source>
</evidence>
<feature type="region of interest" description="Disordered" evidence="7">
    <location>
        <begin position="152"/>
        <end position="222"/>
    </location>
</feature>
<proteinExistence type="inferred from homology"/>
<feature type="region of interest" description="Disordered" evidence="7">
    <location>
        <begin position="351"/>
        <end position="398"/>
    </location>
</feature>
<dbReference type="PROSITE" id="PS00036">
    <property type="entry name" value="BZIP_BASIC"/>
    <property type="match status" value="1"/>
</dbReference>
<evidence type="ECO:0000313" key="9">
    <source>
        <dbReference type="EMBL" id="KAK3930077.1"/>
    </source>
</evidence>
<feature type="compositionally biased region" description="Low complexity" evidence="7">
    <location>
        <begin position="165"/>
        <end position="174"/>
    </location>
</feature>
<evidence type="ECO:0000256" key="1">
    <source>
        <dbReference type="ARBA" id="ARBA00007619"/>
    </source>
</evidence>
<accession>A0AAE1HY97</accession>
<dbReference type="Pfam" id="PF00170">
    <property type="entry name" value="bZIP_1"/>
    <property type="match status" value="1"/>
</dbReference>
<dbReference type="InterPro" id="IPR000837">
    <property type="entry name" value="AP-1"/>
</dbReference>
<organism evidence="9 10">
    <name type="scientific">Frankliniella fusca</name>
    <dbReference type="NCBI Taxonomy" id="407009"/>
    <lineage>
        <taxon>Eukaryota</taxon>
        <taxon>Metazoa</taxon>
        <taxon>Ecdysozoa</taxon>
        <taxon>Arthropoda</taxon>
        <taxon>Hexapoda</taxon>
        <taxon>Insecta</taxon>
        <taxon>Pterygota</taxon>
        <taxon>Neoptera</taxon>
        <taxon>Paraneoptera</taxon>
        <taxon>Thysanoptera</taxon>
        <taxon>Terebrantia</taxon>
        <taxon>Thripoidea</taxon>
        <taxon>Thripidae</taxon>
        <taxon>Frankliniella</taxon>
    </lineage>
</organism>
<name>A0AAE1HY97_9NEOP</name>
<dbReference type="SMART" id="SM00338">
    <property type="entry name" value="BRLZ"/>
    <property type="match status" value="1"/>
</dbReference>
<dbReference type="FunFam" id="1.20.5.170:FF:000006">
    <property type="entry name" value="fos-related antigen 2 isoform X1"/>
    <property type="match status" value="1"/>
</dbReference>